<sequence>MKSVLFILLINSLIAACVPFEKDKGIITVTNKTNEPVYNIYFKYQTSKRVDLIGNLPPKTFYKYAIKYSDIEDSITIHYTDKDKKIHTASVVAYSARYDKEHFIFDIK</sequence>
<gene>
    <name evidence="1" type="ORF">F965_00128</name>
</gene>
<dbReference type="EMBL" id="APPI01000004">
    <property type="protein sequence ID" value="ENV14673.1"/>
    <property type="molecule type" value="Genomic_DNA"/>
</dbReference>
<organism evidence="1 2">
    <name type="scientific">Acinetobacter schindleri NIPH 900</name>
    <dbReference type="NCBI Taxonomy" id="1217675"/>
    <lineage>
        <taxon>Bacteria</taxon>
        <taxon>Pseudomonadati</taxon>
        <taxon>Pseudomonadota</taxon>
        <taxon>Gammaproteobacteria</taxon>
        <taxon>Moraxellales</taxon>
        <taxon>Moraxellaceae</taxon>
        <taxon>Acinetobacter</taxon>
    </lineage>
</organism>
<dbReference type="PROSITE" id="PS51257">
    <property type="entry name" value="PROKAR_LIPOPROTEIN"/>
    <property type="match status" value="1"/>
</dbReference>
<evidence type="ECO:0000313" key="2">
    <source>
        <dbReference type="Proteomes" id="UP000018438"/>
    </source>
</evidence>
<name>N8Y4Y8_9GAMM</name>
<protein>
    <recommendedName>
        <fullName evidence="3">Lipoprotein</fullName>
    </recommendedName>
</protein>
<reference evidence="1 2" key="1">
    <citation type="submission" date="2013-02" db="EMBL/GenBank/DDBJ databases">
        <title>The Genome Sequence of Acinetobacter schindleri NIPH 900.</title>
        <authorList>
            <consortium name="The Broad Institute Genome Sequencing Platform"/>
            <consortium name="The Broad Institute Genome Sequencing Center for Infectious Disease"/>
            <person name="Cerqueira G."/>
            <person name="Feldgarden M."/>
            <person name="Courvalin P."/>
            <person name="Perichon B."/>
            <person name="Grillot-Courvalin C."/>
            <person name="Clermont D."/>
            <person name="Rocha E."/>
            <person name="Yoon E.-J."/>
            <person name="Nemec A."/>
            <person name="Walker B."/>
            <person name="Young S.K."/>
            <person name="Zeng Q."/>
            <person name="Gargeya S."/>
            <person name="Fitzgerald M."/>
            <person name="Haas B."/>
            <person name="Abouelleil A."/>
            <person name="Alvarado L."/>
            <person name="Arachchi H.M."/>
            <person name="Berlin A.M."/>
            <person name="Chapman S.B."/>
            <person name="Dewar J."/>
            <person name="Goldberg J."/>
            <person name="Griggs A."/>
            <person name="Gujja S."/>
            <person name="Hansen M."/>
            <person name="Howarth C."/>
            <person name="Imamovic A."/>
            <person name="Larimer J."/>
            <person name="McCowan C."/>
            <person name="Murphy C."/>
            <person name="Neiman D."/>
            <person name="Pearson M."/>
            <person name="Priest M."/>
            <person name="Roberts A."/>
            <person name="Saif S."/>
            <person name="Shea T."/>
            <person name="Sisk P."/>
            <person name="Sykes S."/>
            <person name="Wortman J."/>
            <person name="Nusbaum C."/>
            <person name="Birren B."/>
        </authorList>
    </citation>
    <scope>NUCLEOTIDE SEQUENCE [LARGE SCALE GENOMIC DNA]</scope>
    <source>
        <strain evidence="1 2">NIPH 900</strain>
    </source>
</reference>
<dbReference type="HOGENOM" id="CLU_2191296_0_0_6"/>
<comment type="caution">
    <text evidence="1">The sequence shown here is derived from an EMBL/GenBank/DDBJ whole genome shotgun (WGS) entry which is preliminary data.</text>
</comment>
<dbReference type="AlphaFoldDB" id="N8Y4Y8"/>
<evidence type="ECO:0000313" key="1">
    <source>
        <dbReference type="EMBL" id="ENV14673.1"/>
    </source>
</evidence>
<dbReference type="RefSeq" id="WP_004811692.1">
    <property type="nucleotide sequence ID" value="NZ_KB849447.1"/>
</dbReference>
<dbReference type="Proteomes" id="UP000018438">
    <property type="component" value="Unassembled WGS sequence"/>
</dbReference>
<evidence type="ECO:0008006" key="3">
    <source>
        <dbReference type="Google" id="ProtNLM"/>
    </source>
</evidence>
<accession>N8Y4Y8</accession>
<proteinExistence type="predicted"/>
<keyword evidence="2" id="KW-1185">Reference proteome</keyword>